<reference evidence="2" key="1">
    <citation type="submission" date="2015-11" db="EMBL/GenBank/DDBJ databases">
        <title>De novo transcriptome assembly of four potential Pierce s Disease insect vectors from Arizona vineyards.</title>
        <authorList>
            <person name="Tassone E.E."/>
        </authorList>
    </citation>
    <scope>NUCLEOTIDE SEQUENCE</scope>
</reference>
<protein>
    <recommendedName>
        <fullName evidence="1">Retrotransposon gag domain-containing protein</fullName>
    </recommendedName>
</protein>
<dbReference type="InterPro" id="IPR005162">
    <property type="entry name" value="Retrotrans_gag_dom"/>
</dbReference>
<name>A0A1B6KN68_9HEMI</name>
<organism evidence="2">
    <name type="scientific">Graphocephala atropunctata</name>
    <dbReference type="NCBI Taxonomy" id="36148"/>
    <lineage>
        <taxon>Eukaryota</taxon>
        <taxon>Metazoa</taxon>
        <taxon>Ecdysozoa</taxon>
        <taxon>Arthropoda</taxon>
        <taxon>Hexapoda</taxon>
        <taxon>Insecta</taxon>
        <taxon>Pterygota</taxon>
        <taxon>Neoptera</taxon>
        <taxon>Paraneoptera</taxon>
        <taxon>Hemiptera</taxon>
        <taxon>Auchenorrhyncha</taxon>
        <taxon>Membracoidea</taxon>
        <taxon>Cicadellidae</taxon>
        <taxon>Cicadellinae</taxon>
        <taxon>Cicadellini</taxon>
        <taxon>Graphocephala</taxon>
    </lineage>
</organism>
<feature type="non-terminal residue" evidence="2">
    <location>
        <position position="1"/>
    </location>
</feature>
<evidence type="ECO:0000259" key="1">
    <source>
        <dbReference type="Pfam" id="PF03732"/>
    </source>
</evidence>
<accession>A0A1B6KN68</accession>
<dbReference type="EMBL" id="GEBQ01027085">
    <property type="protein sequence ID" value="JAT12892.1"/>
    <property type="molecule type" value="Transcribed_RNA"/>
</dbReference>
<dbReference type="Pfam" id="PF03732">
    <property type="entry name" value="Retrotrans_gag"/>
    <property type="match status" value="1"/>
</dbReference>
<gene>
    <name evidence="2" type="ORF">g.50390</name>
</gene>
<sequence>QMRVKSWKDLCAEMKIVFQKPDYSFRLQQEIFNRFQGEQESIDMFIASMEGLYSRLPELTPESSRLAQIMNNLHPHLQDRLNLFDIKNLDELRTMGRKAEAGRFRYAFPRQTPRSNAILEPDLAYREPTGRRGVTAGRVCSIQPK</sequence>
<evidence type="ECO:0000313" key="2">
    <source>
        <dbReference type="EMBL" id="JAT12892.1"/>
    </source>
</evidence>
<feature type="non-terminal residue" evidence="2">
    <location>
        <position position="145"/>
    </location>
</feature>
<dbReference type="AlphaFoldDB" id="A0A1B6KN68"/>
<feature type="domain" description="Retrotransposon gag" evidence="1">
    <location>
        <begin position="4"/>
        <end position="73"/>
    </location>
</feature>
<proteinExistence type="predicted"/>